<dbReference type="AlphaFoldDB" id="A0A1W7R510"/>
<dbReference type="VEuPathDB" id="VectorBase:AALF022237"/>
<dbReference type="RefSeq" id="XP_019551075.2">
    <property type="nucleotide sequence ID" value="XM_019695530.3"/>
</dbReference>
<evidence type="ECO:0000313" key="2">
    <source>
        <dbReference type="EnsemblMetazoa" id="AALFPA23_020119.P29628"/>
    </source>
</evidence>
<dbReference type="Proteomes" id="UP000069940">
    <property type="component" value="Unassembled WGS sequence"/>
</dbReference>
<protein>
    <submittedName>
        <fullName evidence="1 2">Uncharacterized protein</fullName>
    </submittedName>
</protein>
<dbReference type="VEuPathDB" id="VectorBase:AALFPA_044817"/>
<sequence>MTQNVRKEIDFISDINDRYALMEYELEEKLKLLNQSEQKLMQIETKDTSSNARNKIKPSLTLEAARQRNFELLKSLEVSKARLRSRATFSPLETILQKAIDNYLKETSLVPCTTRKAYGPTYV</sequence>
<reference evidence="2" key="3">
    <citation type="submission" date="2025-05" db="UniProtKB">
        <authorList>
            <consortium name="EnsemblMetazoa"/>
        </authorList>
    </citation>
    <scope>IDENTIFICATION</scope>
    <source>
        <strain evidence="2">Foshan</strain>
    </source>
</reference>
<reference evidence="3" key="1">
    <citation type="journal article" date="2015" name="Proc. Natl. Acad. Sci. U.S.A.">
        <title>Genome sequence of the Asian Tiger mosquito, Aedes albopictus, reveals insights into its biology, genetics, and evolution.</title>
        <authorList>
            <person name="Chen X.G."/>
            <person name="Jiang X."/>
            <person name="Gu J."/>
            <person name="Xu M."/>
            <person name="Wu Y."/>
            <person name="Deng Y."/>
            <person name="Zhang C."/>
            <person name="Bonizzoni M."/>
            <person name="Dermauw W."/>
            <person name="Vontas J."/>
            <person name="Armbruster P."/>
            <person name="Huang X."/>
            <person name="Yang Y."/>
            <person name="Zhang H."/>
            <person name="He W."/>
            <person name="Peng H."/>
            <person name="Liu Y."/>
            <person name="Wu K."/>
            <person name="Chen J."/>
            <person name="Lirakis M."/>
            <person name="Topalis P."/>
            <person name="Van Leeuwen T."/>
            <person name="Hall A.B."/>
            <person name="Jiang X."/>
            <person name="Thorpe C."/>
            <person name="Mueller R.L."/>
            <person name="Sun C."/>
            <person name="Waterhouse R.M."/>
            <person name="Yan G."/>
            <person name="Tu Z.J."/>
            <person name="Fang X."/>
            <person name="James A.A."/>
        </authorList>
    </citation>
    <scope>NUCLEOTIDE SEQUENCE [LARGE SCALE GENOMIC DNA]</scope>
    <source>
        <strain evidence="3">Foshan</strain>
    </source>
</reference>
<dbReference type="OrthoDB" id="7731029at2759"/>
<dbReference type="VEuPathDB" id="VectorBase:AALC636_004506"/>
<dbReference type="EnsemblMetazoa" id="AALFPA23_020119.R29628">
    <property type="protein sequence ID" value="AALFPA23_020119.P29628"/>
    <property type="gene ID" value="AALFPA23_020119"/>
</dbReference>
<evidence type="ECO:0000313" key="1">
    <source>
        <dbReference type="EMBL" id="JAV46247.1"/>
    </source>
</evidence>
<dbReference type="EMBL" id="GEHC01001398">
    <property type="protein sequence ID" value="JAV46247.1"/>
    <property type="molecule type" value="Transcribed_RNA"/>
</dbReference>
<dbReference type="KEGG" id="aalb:109421041"/>
<dbReference type="OMA" id="YDLIMHD"/>
<reference evidence="1" key="2">
    <citation type="submission" date="2016-03" db="EMBL/GenBank/DDBJ databases">
        <title>RNAseq analyses of the sensorial organs of adult female Aedes albopictus.</title>
        <authorList>
            <person name="Fabrizio L."/>
            <person name="Ribeiro J.M."/>
            <person name="Arca B."/>
        </authorList>
    </citation>
    <scope>NUCLEOTIDE SEQUENCE</scope>
</reference>
<accession>A0A1W7R510</accession>
<dbReference type="GeneID" id="109421041"/>
<name>A0A1W7R510_AEDAL</name>
<evidence type="ECO:0000313" key="3">
    <source>
        <dbReference type="Proteomes" id="UP000069940"/>
    </source>
</evidence>
<keyword evidence="3" id="KW-1185">Reference proteome</keyword>
<organism evidence="1">
    <name type="scientific">Aedes albopictus</name>
    <name type="common">Asian tiger mosquito</name>
    <name type="synonym">Stegomyia albopicta</name>
    <dbReference type="NCBI Taxonomy" id="7160"/>
    <lineage>
        <taxon>Eukaryota</taxon>
        <taxon>Metazoa</taxon>
        <taxon>Ecdysozoa</taxon>
        <taxon>Arthropoda</taxon>
        <taxon>Hexapoda</taxon>
        <taxon>Insecta</taxon>
        <taxon>Pterygota</taxon>
        <taxon>Neoptera</taxon>
        <taxon>Endopterygota</taxon>
        <taxon>Diptera</taxon>
        <taxon>Nematocera</taxon>
        <taxon>Culicoidea</taxon>
        <taxon>Culicidae</taxon>
        <taxon>Culicinae</taxon>
        <taxon>Aedini</taxon>
        <taxon>Aedes</taxon>
        <taxon>Stegomyia</taxon>
    </lineage>
</organism>
<proteinExistence type="predicted"/>